<dbReference type="Pfam" id="PF07992">
    <property type="entry name" value="Pyr_redox_2"/>
    <property type="match status" value="1"/>
</dbReference>
<dbReference type="SUPFAM" id="SSF51395">
    <property type="entry name" value="FMN-linked oxidoreductases"/>
    <property type="match status" value="1"/>
</dbReference>
<evidence type="ECO:0000313" key="16">
    <source>
        <dbReference type="EMBL" id="WGO83895.1"/>
    </source>
</evidence>
<keyword evidence="4" id="KW-0479">Metal-binding</keyword>
<name>A0ABY8P319_9GAMM</name>
<dbReference type="Pfam" id="PF14691">
    <property type="entry name" value="Fer4_20"/>
    <property type="match status" value="1"/>
</dbReference>
<sequence length="1036" mass="116704">MGDIMRPIPFDKLLKRIFDEYQQNQSIFGIPKQQFYRQQNQYPLIKVFGETCATPIGPAAGPHTQLAQNIIVSWLTGGRFIELKTVQILDQLEIDKPCIDAEDECFNTEWSTEFTLIKAWDEYLKAWFILHLLEAIFEPRKTGEAKSFIFNMSVGYDLAGIQQPAMQQFIDNMMDASRHPTFNRYRQLLQSWIDEADFIHQLAIEQRQTALTKLADTIPAQMVSGVTLSTMHGCPPDEIEAICRYMLQDKKLNTFVKLNPTLLGYQQVRDILDSCGFNYIGLKEASFQHDLQLEQALAMLQRLMALASEKQLGFGVKLTNTLGVINHKGKLAGEEMYMSGRALFPLSINVAAVLSRAFDGMLPISYSGGASQINIRDIFATGIRPITMATDLLKPGGYLRMTEYLRQLTDSAAWQAEKIDVERLDKLAKQAINMAYSQKEWKANQQINIDNSLPLTDCYVAPCVNACAIKQDIPEYIRLMGEKRYTDALELIYQRNALPAITGHICDHQCQYNCTRLDYDSALNIRQLKKIALEKGWQEYKQRWHKPAGTGTRHPVAIIGAGPAGLSAGYFLARAGYPVTIYERESNAGGVVKNIIPQFRIPAELIEHDINFIAEHGVKFEFGCQPDLTVEKLKAAGFHYVLIGIGTEKNRGIKLTGENHHIYPSLPFLRDYNRGFTPKMGKHVAVIGAGNTAMDCARAALRIPDVEQVTIIYRRSKAEMPAWPEEYQEALADGVKFMFLANPEHFAIDGKLTVRLMTLGKVDSSGRRQALATEQTTSLKIDSIITAIGEQQDSQMLAAMGVPLAQDGKPAIDLVSGETTQSGVFLIGDVQQGPSSIVAAISTARRAVDTILRRENIYSHHGNKYWSNVDPQHLYQRKGQIAVTLVDQQHSEAFVEQEANRCLECNYICSKCVDVCPNRANVSIAIPGFQNRYQTLHLDAMCNECGNCAQFCPWQGKPYRDKLTIFSLEEDFINSTNPGFWAEGDRISVRLNSQTWLLRINNDSQFQKVPPELQDMCQIISHVHKYHQYLLTHVEA</sequence>
<dbReference type="InterPro" id="IPR028261">
    <property type="entry name" value="DPD_II"/>
</dbReference>
<organism evidence="16 17">
    <name type="scientific">Arsenophonus apicola</name>
    <dbReference type="NCBI Taxonomy" id="2879119"/>
    <lineage>
        <taxon>Bacteria</taxon>
        <taxon>Pseudomonadati</taxon>
        <taxon>Pseudomonadota</taxon>
        <taxon>Gammaproteobacteria</taxon>
        <taxon>Enterobacterales</taxon>
        <taxon>Morganellaceae</taxon>
        <taxon>Arsenophonus</taxon>
    </lineage>
</organism>
<evidence type="ECO:0000256" key="11">
    <source>
        <dbReference type="ARBA" id="ARBA00048792"/>
    </source>
</evidence>
<keyword evidence="2" id="KW-0285">Flavoprotein</keyword>
<keyword evidence="3" id="KW-0288">FMN</keyword>
<evidence type="ECO:0000256" key="7">
    <source>
        <dbReference type="ARBA" id="ARBA00023014"/>
    </source>
</evidence>
<dbReference type="InterPro" id="IPR009051">
    <property type="entry name" value="Helical_ferredxn"/>
</dbReference>
<evidence type="ECO:0000256" key="14">
    <source>
        <dbReference type="ARBA" id="ARBA00049728"/>
    </source>
</evidence>
<proteinExistence type="predicted"/>
<evidence type="ECO:0000256" key="4">
    <source>
        <dbReference type="ARBA" id="ARBA00022723"/>
    </source>
</evidence>
<keyword evidence="5" id="KW-0560">Oxidoreductase</keyword>
<dbReference type="PROSITE" id="PS00198">
    <property type="entry name" value="4FE4S_FER_1"/>
    <property type="match status" value="1"/>
</dbReference>
<dbReference type="InterPro" id="IPR017900">
    <property type="entry name" value="4Fe4S_Fe_S_CS"/>
</dbReference>
<accession>A0ABY8P319</accession>
<comment type="catalytic activity">
    <reaction evidence="10">
        <text>5,6-dihydrothymine + NAD(+) = thymine + NADH + H(+)</text>
        <dbReference type="Rhea" id="RHEA:28791"/>
        <dbReference type="ChEBI" id="CHEBI:15378"/>
        <dbReference type="ChEBI" id="CHEBI:17821"/>
        <dbReference type="ChEBI" id="CHEBI:27468"/>
        <dbReference type="ChEBI" id="CHEBI:57540"/>
        <dbReference type="ChEBI" id="CHEBI:57945"/>
        <dbReference type="EC" id="1.3.1.1"/>
    </reaction>
</comment>
<dbReference type="PROSITE" id="PS51379">
    <property type="entry name" value="4FE4S_FER_2"/>
    <property type="match status" value="1"/>
</dbReference>
<dbReference type="EC" id="1.3.1.1" evidence="14"/>
<evidence type="ECO:0000256" key="5">
    <source>
        <dbReference type="ARBA" id="ARBA00023002"/>
    </source>
</evidence>
<protein>
    <recommendedName>
        <fullName evidence="14">dihydrouracil dehydrogenase (NAD(+))</fullName>
        <ecNumber evidence="14">1.3.1.1</ecNumber>
    </recommendedName>
    <alternativeName>
        <fullName evidence="9">Dihydrothymine dehydrogenase</fullName>
    </alternativeName>
    <alternativeName>
        <fullName evidence="8">Dihydrouracil dehydrogenase</fullName>
    </alternativeName>
</protein>
<keyword evidence="7" id="KW-0411">Iron-sulfur</keyword>
<evidence type="ECO:0000256" key="13">
    <source>
        <dbReference type="ARBA" id="ARBA00049714"/>
    </source>
</evidence>
<keyword evidence="17" id="KW-1185">Reference proteome</keyword>
<dbReference type="InterPro" id="IPR017701">
    <property type="entry name" value="Se_rdtase_YgfK"/>
</dbReference>
<dbReference type="Gene3D" id="3.50.50.60">
    <property type="entry name" value="FAD/NAD(P)-binding domain"/>
    <property type="match status" value="2"/>
</dbReference>
<dbReference type="PRINTS" id="PR00419">
    <property type="entry name" value="ADXRDTASE"/>
</dbReference>
<dbReference type="SUPFAM" id="SSF51971">
    <property type="entry name" value="Nucleotide-binding domain"/>
    <property type="match status" value="1"/>
</dbReference>
<evidence type="ECO:0000256" key="1">
    <source>
        <dbReference type="ARBA" id="ARBA00001917"/>
    </source>
</evidence>
<dbReference type="Gene3D" id="1.10.1060.10">
    <property type="entry name" value="Alpha-helical ferredoxin"/>
    <property type="match status" value="1"/>
</dbReference>
<evidence type="ECO:0000256" key="9">
    <source>
        <dbReference type="ARBA" id="ARBA00032722"/>
    </source>
</evidence>
<evidence type="ECO:0000256" key="6">
    <source>
        <dbReference type="ARBA" id="ARBA00023004"/>
    </source>
</evidence>
<comment type="subunit">
    <text evidence="13">Heterotetramer of 2 PreA and 2 PreT subunits.</text>
</comment>
<dbReference type="EMBL" id="CP123759">
    <property type="protein sequence ID" value="WGO83895.1"/>
    <property type="molecule type" value="Genomic_DNA"/>
</dbReference>
<evidence type="ECO:0000313" key="17">
    <source>
        <dbReference type="Proteomes" id="UP001231859"/>
    </source>
</evidence>
<gene>
    <name evidence="16" type="primary">ygfK</name>
    <name evidence="16" type="ORF">QG404_02990</name>
</gene>
<dbReference type="InterPro" id="IPR023753">
    <property type="entry name" value="FAD/NAD-binding_dom"/>
</dbReference>
<dbReference type="NCBIfam" id="TIGR03315">
    <property type="entry name" value="Se_ygfK"/>
    <property type="match status" value="1"/>
</dbReference>
<comment type="cofactor">
    <cofactor evidence="1">
        <name>FMN</name>
        <dbReference type="ChEBI" id="CHEBI:58210"/>
    </cofactor>
</comment>
<dbReference type="PANTHER" id="PTHR43073">
    <property type="entry name" value="DIHYDROPYRIMIDINE DEHYDROGENASE [NADP(+)]"/>
    <property type="match status" value="1"/>
</dbReference>
<keyword evidence="6" id="KW-0408">Iron</keyword>
<evidence type="ECO:0000256" key="3">
    <source>
        <dbReference type="ARBA" id="ARBA00022643"/>
    </source>
</evidence>
<comment type="function">
    <text evidence="12">Involved in pyrimidine base degradation. Catalyzes physiologically the reduction of uracil to 5,6-dihydrouracil (DHU) by using NADH as a specific cosubstrate. It also catalyzes the reverse reaction and the reduction of thymine to 5,6-dihydrothymine (DHT).</text>
</comment>
<evidence type="ECO:0000259" key="15">
    <source>
        <dbReference type="PROSITE" id="PS51379"/>
    </source>
</evidence>
<comment type="catalytic activity">
    <reaction evidence="11">
        <text>5,6-dihydrouracil + NAD(+) = uracil + NADH + H(+)</text>
        <dbReference type="Rhea" id="RHEA:20189"/>
        <dbReference type="ChEBI" id="CHEBI:15378"/>
        <dbReference type="ChEBI" id="CHEBI:15901"/>
        <dbReference type="ChEBI" id="CHEBI:17568"/>
        <dbReference type="ChEBI" id="CHEBI:57540"/>
        <dbReference type="ChEBI" id="CHEBI:57945"/>
        <dbReference type="EC" id="1.3.1.1"/>
    </reaction>
</comment>
<evidence type="ECO:0000256" key="10">
    <source>
        <dbReference type="ARBA" id="ARBA00047685"/>
    </source>
</evidence>
<evidence type="ECO:0000256" key="2">
    <source>
        <dbReference type="ARBA" id="ARBA00022630"/>
    </source>
</evidence>
<dbReference type="SUPFAM" id="SSF46548">
    <property type="entry name" value="alpha-helical ferredoxin"/>
    <property type="match status" value="2"/>
</dbReference>
<dbReference type="InterPro" id="IPR017896">
    <property type="entry name" value="4Fe4S_Fe-S-bd"/>
</dbReference>
<feature type="domain" description="4Fe-4S ferredoxin-type" evidence="15">
    <location>
        <begin position="932"/>
        <end position="962"/>
    </location>
</feature>
<dbReference type="RefSeq" id="WP_280938923.1">
    <property type="nucleotide sequence ID" value="NZ_CP123759.1"/>
</dbReference>
<evidence type="ECO:0000256" key="8">
    <source>
        <dbReference type="ARBA" id="ARBA00030119"/>
    </source>
</evidence>
<dbReference type="PANTHER" id="PTHR43073:SF2">
    <property type="entry name" value="DIHYDROPYRIMIDINE DEHYDROGENASE [NADP(+)]"/>
    <property type="match status" value="1"/>
</dbReference>
<evidence type="ECO:0000256" key="12">
    <source>
        <dbReference type="ARBA" id="ARBA00049578"/>
    </source>
</evidence>
<dbReference type="Proteomes" id="UP001231859">
    <property type="component" value="Chromosome"/>
</dbReference>
<reference evidence="16 17" key="1">
    <citation type="submission" date="2023-04" db="EMBL/GenBank/DDBJ databases">
        <title>Genome dynamics across the evolutionary transition to endosymbiosis.</title>
        <authorList>
            <person name="Siozios S."/>
            <person name="Nadal-Jimenez P."/>
            <person name="Azagi T."/>
            <person name="Sprong H."/>
            <person name="Frost C.L."/>
            <person name="Parratt S.R."/>
            <person name="Taylor G."/>
            <person name="Brettell L."/>
            <person name="Lew K.C."/>
            <person name="Croft L."/>
            <person name="King K.C."/>
            <person name="Brockhurst M.A."/>
            <person name="Hypsa V."/>
            <person name="Novakova E."/>
            <person name="Darby A.C."/>
            <person name="Hurst G.D.D."/>
        </authorList>
    </citation>
    <scope>NUCLEOTIDE SEQUENCE [LARGE SCALE GENOMIC DNA]</scope>
    <source>
        <strain evidence="17">aApi_AU</strain>
    </source>
</reference>
<dbReference type="InterPro" id="IPR036188">
    <property type="entry name" value="FAD/NAD-bd_sf"/>
</dbReference>